<dbReference type="EMBL" id="JACIEV010000009">
    <property type="protein sequence ID" value="MBB4155100.1"/>
    <property type="molecule type" value="Genomic_DNA"/>
</dbReference>
<dbReference type="InterPro" id="IPR035901">
    <property type="entry name" value="GIY-YIG_endonuc_sf"/>
</dbReference>
<dbReference type="SUPFAM" id="SSF82771">
    <property type="entry name" value="GIY-YIG endonuclease"/>
    <property type="match status" value="1"/>
</dbReference>
<evidence type="ECO:0000313" key="2">
    <source>
        <dbReference type="Proteomes" id="UP000529795"/>
    </source>
</evidence>
<proteinExistence type="predicted"/>
<evidence type="ECO:0000313" key="1">
    <source>
        <dbReference type="EMBL" id="MBB4155100.1"/>
    </source>
</evidence>
<reference evidence="1 2" key="1">
    <citation type="submission" date="2020-08" db="EMBL/GenBank/DDBJ databases">
        <title>Genomic Encyclopedia of Type Strains, Phase IV (KMG-IV): sequencing the most valuable type-strain genomes for metagenomic binning, comparative biology and taxonomic classification.</title>
        <authorList>
            <person name="Goeker M."/>
        </authorList>
    </citation>
    <scope>NUCLEOTIDE SEQUENCE [LARGE SCALE GENOMIC DNA]</scope>
    <source>
        <strain evidence="1 2">YC6723</strain>
    </source>
</reference>
<comment type="caution">
    <text evidence="1">The sequence shown here is derived from an EMBL/GenBank/DDBJ whole genome shotgun (WGS) entry which is preliminary data.</text>
</comment>
<accession>A0A840FAP9</accession>
<protein>
    <recommendedName>
        <fullName evidence="3">GIY-YIG domain-containing protein</fullName>
    </recommendedName>
</protein>
<name>A0A840FAP9_9SPHN</name>
<dbReference type="Proteomes" id="UP000529795">
    <property type="component" value="Unassembled WGS sequence"/>
</dbReference>
<keyword evidence="2" id="KW-1185">Reference proteome</keyword>
<sequence>MHPKFLALAESLHSSFLRLTSCPPQTGRVRLPRDVPRCGVYLFSEGDEHLYVGRTDRLRDRHREHWSGRANDAPFAFKLARHATKNLAKGGPTRKALEADPAFAAAFAAARERVAAMQFRWVEEADPNRQCLLEIYATVVLSARYNDFINH</sequence>
<gene>
    <name evidence="1" type="ORF">GGQ80_003017</name>
</gene>
<dbReference type="RefSeq" id="WP_183986265.1">
    <property type="nucleotide sequence ID" value="NZ_JACIEV010000009.1"/>
</dbReference>
<organism evidence="1 2">
    <name type="scientific">Sphingomonas jinjuensis</name>
    <dbReference type="NCBI Taxonomy" id="535907"/>
    <lineage>
        <taxon>Bacteria</taxon>
        <taxon>Pseudomonadati</taxon>
        <taxon>Pseudomonadota</taxon>
        <taxon>Alphaproteobacteria</taxon>
        <taxon>Sphingomonadales</taxon>
        <taxon>Sphingomonadaceae</taxon>
        <taxon>Sphingomonas</taxon>
    </lineage>
</organism>
<dbReference type="AlphaFoldDB" id="A0A840FAP9"/>
<evidence type="ECO:0008006" key="3">
    <source>
        <dbReference type="Google" id="ProtNLM"/>
    </source>
</evidence>